<keyword evidence="1" id="KW-0732">Signal</keyword>
<evidence type="ECO:0000256" key="1">
    <source>
        <dbReference type="SAM" id="SignalP"/>
    </source>
</evidence>
<gene>
    <name evidence="2" type="ORF">E6O75_ATG07920</name>
</gene>
<evidence type="ECO:0000313" key="2">
    <source>
        <dbReference type="EMBL" id="TID15592.1"/>
    </source>
</evidence>
<dbReference type="OrthoDB" id="3941140at2759"/>
<name>A0A4Z1P5L0_9PEZI</name>
<feature type="signal peptide" evidence="1">
    <location>
        <begin position="1"/>
        <end position="20"/>
    </location>
</feature>
<keyword evidence="3" id="KW-1185">Reference proteome</keyword>
<comment type="caution">
    <text evidence="2">The sequence shown here is derived from an EMBL/GenBank/DDBJ whole genome shotgun (WGS) entry which is preliminary data.</text>
</comment>
<sequence length="269" mass="29598">MKVSSVFSFILPLVSLYALASPLASQETSPNPRAVLNRRYEQTFISAINYNICQKEWGGGEGGPGYVRMGTILAICHGLKVMRLNCRYYSPFEHINTHDYTCGELLVCMPTTQPGQNPDAGCVAISQPTGVLEEGDMDNFACSTGINIGERPLTVLSSITTDGKTNNAAISRCSILKSGTQQYLWDHAPCESESFIVHLAARTSYQACISAAVGYIHHRVGFKWHVLPPGKLINRDTEDEKDETPFSELFTIDKTQKRGPVDFELVVGE</sequence>
<dbReference type="Proteomes" id="UP000298493">
    <property type="component" value="Unassembled WGS sequence"/>
</dbReference>
<evidence type="ECO:0000313" key="3">
    <source>
        <dbReference type="Proteomes" id="UP000298493"/>
    </source>
</evidence>
<dbReference type="AlphaFoldDB" id="A0A4Z1P5L0"/>
<dbReference type="EMBL" id="SNSC02000020">
    <property type="protein sequence ID" value="TID15592.1"/>
    <property type="molecule type" value="Genomic_DNA"/>
</dbReference>
<proteinExistence type="predicted"/>
<reference evidence="2 3" key="1">
    <citation type="submission" date="2019-04" db="EMBL/GenBank/DDBJ databases">
        <title>High contiguity whole genome sequence and gene annotation resource for two Venturia nashicola isolates.</title>
        <authorList>
            <person name="Prokchorchik M."/>
            <person name="Won K."/>
            <person name="Lee Y."/>
            <person name="Choi E.D."/>
            <person name="Segonzac C."/>
            <person name="Sohn K.H."/>
        </authorList>
    </citation>
    <scope>NUCLEOTIDE SEQUENCE [LARGE SCALE GENOMIC DNA]</scope>
    <source>
        <strain evidence="2 3">PRI2</strain>
    </source>
</reference>
<accession>A0A4Z1P5L0</accession>
<protein>
    <submittedName>
        <fullName evidence="2">Uncharacterized protein</fullName>
    </submittedName>
</protein>
<organism evidence="2 3">
    <name type="scientific">Venturia nashicola</name>
    <dbReference type="NCBI Taxonomy" id="86259"/>
    <lineage>
        <taxon>Eukaryota</taxon>
        <taxon>Fungi</taxon>
        <taxon>Dikarya</taxon>
        <taxon>Ascomycota</taxon>
        <taxon>Pezizomycotina</taxon>
        <taxon>Dothideomycetes</taxon>
        <taxon>Pleosporomycetidae</taxon>
        <taxon>Venturiales</taxon>
        <taxon>Venturiaceae</taxon>
        <taxon>Venturia</taxon>
    </lineage>
</organism>
<feature type="chain" id="PRO_5021257793" evidence="1">
    <location>
        <begin position="21"/>
        <end position="269"/>
    </location>
</feature>